<organism evidence="2 3">
    <name type="scientific">Solanum verrucosum</name>
    <dbReference type="NCBI Taxonomy" id="315347"/>
    <lineage>
        <taxon>Eukaryota</taxon>
        <taxon>Viridiplantae</taxon>
        <taxon>Streptophyta</taxon>
        <taxon>Embryophyta</taxon>
        <taxon>Tracheophyta</taxon>
        <taxon>Spermatophyta</taxon>
        <taxon>Magnoliopsida</taxon>
        <taxon>eudicotyledons</taxon>
        <taxon>Gunneridae</taxon>
        <taxon>Pentapetalae</taxon>
        <taxon>asterids</taxon>
        <taxon>lamiids</taxon>
        <taxon>Solanales</taxon>
        <taxon>Solanaceae</taxon>
        <taxon>Solanoideae</taxon>
        <taxon>Solaneae</taxon>
        <taxon>Solanum</taxon>
    </lineage>
</organism>
<feature type="region of interest" description="Disordered" evidence="1">
    <location>
        <begin position="1"/>
        <end position="23"/>
    </location>
</feature>
<name>A0AAF0UJ94_SOLVR</name>
<accession>A0AAF0UJ94</accession>
<sequence>MPSSKGENQIGKEKKQLASRRVIPRCRVRLSKGTELEDAEGQSKKAMELTKRGGGLRTLHGPWTTSQTVMSSRGRQAETTWPTRQTTGPFKGRGPDNGPWWHPYKPSPENGHRNCLSVNLWLTHGP</sequence>
<feature type="compositionally biased region" description="Polar residues" evidence="1">
    <location>
        <begin position="63"/>
        <end position="88"/>
    </location>
</feature>
<evidence type="ECO:0000313" key="3">
    <source>
        <dbReference type="Proteomes" id="UP001234989"/>
    </source>
</evidence>
<reference evidence="2" key="1">
    <citation type="submission" date="2023-08" db="EMBL/GenBank/DDBJ databases">
        <title>A de novo genome assembly of Solanum verrucosum Schlechtendal, a Mexican diploid species geographically isolated from the other diploid A-genome species in potato relatives.</title>
        <authorList>
            <person name="Hosaka K."/>
        </authorList>
    </citation>
    <scope>NUCLEOTIDE SEQUENCE</scope>
    <source>
        <tissue evidence="2">Young leaves</tissue>
    </source>
</reference>
<dbReference type="AlphaFoldDB" id="A0AAF0UJ94"/>
<gene>
    <name evidence="2" type="ORF">MTR67_039821</name>
</gene>
<dbReference type="EMBL" id="CP133620">
    <property type="protein sequence ID" value="WMV46436.1"/>
    <property type="molecule type" value="Genomic_DNA"/>
</dbReference>
<proteinExistence type="predicted"/>
<dbReference type="Proteomes" id="UP001234989">
    <property type="component" value="Chromosome 9"/>
</dbReference>
<feature type="region of interest" description="Disordered" evidence="1">
    <location>
        <begin position="51"/>
        <end position="109"/>
    </location>
</feature>
<evidence type="ECO:0000256" key="1">
    <source>
        <dbReference type="SAM" id="MobiDB-lite"/>
    </source>
</evidence>
<evidence type="ECO:0000313" key="2">
    <source>
        <dbReference type="EMBL" id="WMV46436.1"/>
    </source>
</evidence>
<protein>
    <submittedName>
        <fullName evidence="2">Uncharacterized protein</fullName>
    </submittedName>
</protein>
<keyword evidence="3" id="KW-1185">Reference proteome</keyword>